<evidence type="ECO:0000313" key="2">
    <source>
        <dbReference type="EMBL" id="SMR02465.1"/>
    </source>
</evidence>
<dbReference type="AlphaFoldDB" id="A0A1Y6HG41"/>
<organism evidence="2 4">
    <name type="scientific">Xanthomonas fragariae</name>
    <dbReference type="NCBI Taxonomy" id="48664"/>
    <lineage>
        <taxon>Bacteria</taxon>
        <taxon>Pseudomonadati</taxon>
        <taxon>Pseudomonadota</taxon>
        <taxon>Gammaproteobacteria</taxon>
        <taxon>Lysobacterales</taxon>
        <taxon>Lysobacteraceae</taxon>
        <taxon>Xanthomonas</taxon>
    </lineage>
</organism>
<evidence type="ECO:0000313" key="3">
    <source>
        <dbReference type="Proteomes" id="UP000195877"/>
    </source>
</evidence>
<dbReference type="KEGG" id="xfr:BER92_05555"/>
<dbReference type="GeneID" id="61895163"/>
<gene>
    <name evidence="2" type="ORF">PD5205_01152</name>
    <name evidence="1" type="ORF">PD885_02852</name>
</gene>
<protein>
    <submittedName>
        <fullName evidence="2">Uncharacterized protein</fullName>
    </submittedName>
</protein>
<accession>A0A1Y6HG41</accession>
<keyword evidence="3" id="KW-1185">Reference proteome</keyword>
<name>A0A1Y6HG41_9XANT</name>
<dbReference type="EMBL" id="LT853885">
    <property type="protein sequence ID" value="SMR02465.1"/>
    <property type="molecule type" value="Genomic_DNA"/>
</dbReference>
<reference evidence="1 3" key="2">
    <citation type="submission" date="2017-05" db="EMBL/GenBank/DDBJ databases">
        <authorList>
            <person name="Blom J."/>
        </authorList>
    </citation>
    <scope>NUCLEOTIDE SEQUENCE [LARGE SCALE GENOMIC DNA]</scope>
    <source>
        <strain evidence="1">PD885</strain>
    </source>
</reference>
<reference evidence="2 4" key="1">
    <citation type="submission" date="2017-05" db="EMBL/GenBank/DDBJ databases">
        <authorList>
            <person name="Song R."/>
            <person name="Chenine A.L."/>
            <person name="Ruprecht R.M."/>
        </authorList>
    </citation>
    <scope>NUCLEOTIDE SEQUENCE [LARGE SCALE GENOMIC DNA]</scope>
    <source>
        <strain evidence="2">PD5205</strain>
    </source>
</reference>
<dbReference type="Proteomes" id="UP000195877">
    <property type="component" value="Chromosome 1"/>
</dbReference>
<dbReference type="EMBL" id="LT853882">
    <property type="protein sequence ID" value="SMR00080.1"/>
    <property type="molecule type" value="Genomic_DNA"/>
</dbReference>
<proteinExistence type="predicted"/>
<evidence type="ECO:0000313" key="1">
    <source>
        <dbReference type="EMBL" id="SMR00080.1"/>
    </source>
</evidence>
<evidence type="ECO:0000313" key="4">
    <source>
        <dbReference type="Proteomes" id="UP000195953"/>
    </source>
</evidence>
<dbReference type="Proteomes" id="UP000195953">
    <property type="component" value="Chromosome 1"/>
</dbReference>
<dbReference type="OrthoDB" id="6000339at2"/>
<dbReference type="RefSeq" id="WP_002811359.1">
    <property type="nucleotide sequence ID" value="NZ_CP016830.1"/>
</dbReference>
<sequence length="164" mass="17335">MKNNKRIVLITLMILALLVGIAATASPAKINAGVLSTYFGQSAGDYIVPGKLLVQQFGEALSGPPNKDVDAGNGLTLISGCRYKSCIEKGAVAIKSDNTIEAAGLIHFSCGADTKKSGASCSKDPTFTLFVPRSNKNLDAEISVLRWAHEYAPDATFETVTLEK</sequence>